<comment type="caution">
    <text evidence="8">The sequence shown here is derived from an EMBL/GenBank/DDBJ whole genome shotgun (WGS) entry which is preliminary data.</text>
</comment>
<dbReference type="GO" id="GO:0005886">
    <property type="term" value="C:plasma membrane"/>
    <property type="evidence" value="ECO:0007669"/>
    <property type="project" value="UniProtKB-SubCell"/>
</dbReference>
<evidence type="ECO:0000313" key="8">
    <source>
        <dbReference type="EMBL" id="PKT72451.1"/>
    </source>
</evidence>
<dbReference type="EMBL" id="PJOS01000021">
    <property type="protein sequence ID" value="PKT72451.1"/>
    <property type="molecule type" value="Genomic_DNA"/>
</dbReference>
<feature type="transmembrane region" description="Helical" evidence="6">
    <location>
        <begin position="416"/>
        <end position="436"/>
    </location>
</feature>
<dbReference type="InterPro" id="IPR020846">
    <property type="entry name" value="MFS_dom"/>
</dbReference>
<dbReference type="InterPro" id="IPR050495">
    <property type="entry name" value="ATG22/LtaA_families"/>
</dbReference>
<dbReference type="PANTHER" id="PTHR23519">
    <property type="entry name" value="AUTOPHAGY-RELATED PROTEIN 22"/>
    <property type="match status" value="1"/>
</dbReference>
<feature type="transmembrane region" description="Helical" evidence="6">
    <location>
        <begin position="293"/>
        <end position="312"/>
    </location>
</feature>
<keyword evidence="4 6" id="KW-1133">Transmembrane helix</keyword>
<feature type="domain" description="Major facilitator superfamily (MFS) profile" evidence="7">
    <location>
        <begin position="257"/>
        <end position="451"/>
    </location>
</feature>
<feature type="transmembrane region" description="Helical" evidence="6">
    <location>
        <begin position="259"/>
        <end position="281"/>
    </location>
</feature>
<feature type="transmembrane region" description="Helical" evidence="6">
    <location>
        <begin position="324"/>
        <end position="342"/>
    </location>
</feature>
<dbReference type="AlphaFoldDB" id="A0A2I0SR92"/>
<evidence type="ECO:0000256" key="2">
    <source>
        <dbReference type="ARBA" id="ARBA00022448"/>
    </source>
</evidence>
<feature type="transmembrane region" description="Helical" evidence="6">
    <location>
        <begin position="26"/>
        <end position="47"/>
    </location>
</feature>
<dbReference type="InterPro" id="IPR036259">
    <property type="entry name" value="MFS_trans_sf"/>
</dbReference>
<dbReference type="PANTHER" id="PTHR23519:SF1">
    <property type="entry name" value="AUTOPHAGY-RELATED PROTEIN 22"/>
    <property type="match status" value="1"/>
</dbReference>
<dbReference type="Gene3D" id="1.20.1250.20">
    <property type="entry name" value="MFS general substrate transporter like domains"/>
    <property type="match status" value="1"/>
</dbReference>
<sequence length="451" mass="48101">MSTDTVRAGAADEAAERRREQRGWYFYDWACSVYSTSVLTVFLGPYLTAVAKHAADADGFVHPLGIPVRAGSFFAYAVSASVILSIVVMPMAGAAADRTGRKKPLLAAAAYLGAAATTGMFFLDGDRYLLGGLLLIVANASLAVSMVLYNSYLPQIAPPEERDAVSSRGWAFGYAAGSVVLVANLVLFTAHDSFGVSESTAVRICLSSAGVWWGAFTLVPLKRLRDRRAPSDSPGRPSAHGWRQLAATVRDMRRQPLTLSFLLAYLIYNDGIQTVISQASVYGSEELGLSQSTLITAVLLVQVLAVAGALGMGRLARAYGAKRTILGSLVAWTLTLAAGYFLPAGAPVWFFVLASGIGLVLGGSQALSRSLFSHLVPSGKEAEYFSAYEMSDRGMSWLGPLLFGLTYQLTGSYRDAIVSLVAFFVIGFVLLARVPVRQAVRDAGNPVPERI</sequence>
<proteinExistence type="predicted"/>
<feature type="transmembrane region" description="Helical" evidence="6">
    <location>
        <begin position="201"/>
        <end position="221"/>
    </location>
</feature>
<gene>
    <name evidence="8" type="ORF">CW362_13480</name>
</gene>
<feature type="transmembrane region" description="Helical" evidence="6">
    <location>
        <begin position="170"/>
        <end position="189"/>
    </location>
</feature>
<evidence type="ECO:0000313" key="9">
    <source>
        <dbReference type="Proteomes" id="UP000236178"/>
    </source>
</evidence>
<feature type="transmembrane region" description="Helical" evidence="6">
    <location>
        <begin position="105"/>
        <end position="123"/>
    </location>
</feature>
<comment type="subcellular location">
    <subcellularLocation>
        <location evidence="1">Cell membrane</location>
        <topology evidence="1">Multi-pass membrane protein</topology>
    </subcellularLocation>
</comment>
<accession>A0A2I0SR92</accession>
<evidence type="ECO:0000256" key="3">
    <source>
        <dbReference type="ARBA" id="ARBA00022692"/>
    </source>
</evidence>
<dbReference type="InterPro" id="IPR024671">
    <property type="entry name" value="Atg22-like"/>
</dbReference>
<keyword evidence="5 6" id="KW-0472">Membrane</keyword>
<dbReference type="OrthoDB" id="9768783at2"/>
<evidence type="ECO:0000256" key="1">
    <source>
        <dbReference type="ARBA" id="ARBA00004651"/>
    </source>
</evidence>
<reference evidence="8 9" key="1">
    <citation type="submission" date="2017-12" db="EMBL/GenBank/DDBJ databases">
        <title>Streptomyces populusis sp. nov., a novel endophytic actinobacterium isolated from stems of Populus adenopoda Maxim.</title>
        <authorList>
            <person name="Wang Z."/>
        </authorList>
    </citation>
    <scope>NUCLEOTIDE SEQUENCE [LARGE SCALE GENOMIC DNA]</scope>
    <source>
        <strain evidence="8 9">A249</strain>
    </source>
</reference>
<dbReference type="Pfam" id="PF11700">
    <property type="entry name" value="ATG22"/>
    <property type="match status" value="1"/>
</dbReference>
<keyword evidence="3 6" id="KW-0812">Transmembrane</keyword>
<keyword evidence="9" id="KW-1185">Reference proteome</keyword>
<keyword evidence="2" id="KW-0813">Transport</keyword>
<dbReference type="SUPFAM" id="SSF103473">
    <property type="entry name" value="MFS general substrate transporter"/>
    <property type="match status" value="1"/>
</dbReference>
<dbReference type="GO" id="GO:0022857">
    <property type="term" value="F:transmembrane transporter activity"/>
    <property type="evidence" value="ECO:0007669"/>
    <property type="project" value="InterPro"/>
</dbReference>
<evidence type="ECO:0000256" key="4">
    <source>
        <dbReference type="ARBA" id="ARBA00022989"/>
    </source>
</evidence>
<protein>
    <submittedName>
        <fullName evidence="8">MFS transporter</fullName>
    </submittedName>
</protein>
<dbReference type="RefSeq" id="WP_103549676.1">
    <property type="nucleotide sequence ID" value="NZ_JBHJSK010000010.1"/>
</dbReference>
<evidence type="ECO:0000259" key="7">
    <source>
        <dbReference type="PROSITE" id="PS50850"/>
    </source>
</evidence>
<feature type="transmembrane region" description="Helical" evidence="6">
    <location>
        <begin position="129"/>
        <end position="149"/>
    </location>
</feature>
<dbReference type="Proteomes" id="UP000236178">
    <property type="component" value="Unassembled WGS sequence"/>
</dbReference>
<dbReference type="PROSITE" id="PS50850">
    <property type="entry name" value="MFS"/>
    <property type="match status" value="1"/>
</dbReference>
<feature type="transmembrane region" description="Helical" evidence="6">
    <location>
        <begin position="73"/>
        <end position="93"/>
    </location>
</feature>
<evidence type="ECO:0000256" key="5">
    <source>
        <dbReference type="ARBA" id="ARBA00023136"/>
    </source>
</evidence>
<evidence type="ECO:0000256" key="6">
    <source>
        <dbReference type="SAM" id="Phobius"/>
    </source>
</evidence>
<dbReference type="CDD" id="cd17482">
    <property type="entry name" value="MFS_YxiO_like"/>
    <property type="match status" value="1"/>
</dbReference>
<organism evidence="8 9">
    <name type="scientific">Streptomyces populi</name>
    <dbReference type="NCBI Taxonomy" id="2058924"/>
    <lineage>
        <taxon>Bacteria</taxon>
        <taxon>Bacillati</taxon>
        <taxon>Actinomycetota</taxon>
        <taxon>Actinomycetes</taxon>
        <taxon>Kitasatosporales</taxon>
        <taxon>Streptomycetaceae</taxon>
        <taxon>Streptomyces</taxon>
    </lineage>
</organism>
<name>A0A2I0SR92_9ACTN</name>